<dbReference type="Proteomes" id="UP000240400">
    <property type="component" value="Unassembled WGS sequence"/>
</dbReference>
<proteinExistence type="predicted"/>
<keyword evidence="2" id="KW-0479">Metal-binding</keyword>
<dbReference type="Gene3D" id="3.30.70.100">
    <property type="match status" value="1"/>
</dbReference>
<dbReference type="InterPro" id="IPR036163">
    <property type="entry name" value="HMA_dom_sf"/>
</dbReference>
<protein>
    <recommendedName>
        <fullName evidence="1">Copper chaperone CopZ</fullName>
    </recommendedName>
</protein>
<evidence type="ECO:0000313" key="5">
    <source>
        <dbReference type="EMBL" id="PTK35460.1"/>
    </source>
</evidence>
<dbReference type="InterPro" id="IPR017969">
    <property type="entry name" value="Heavy-metal-associated_CS"/>
</dbReference>
<evidence type="ECO:0000259" key="4">
    <source>
        <dbReference type="PROSITE" id="PS50846"/>
    </source>
</evidence>
<dbReference type="PANTHER" id="PTHR46594:SF4">
    <property type="entry name" value="P-TYPE CATION-TRANSPORTING ATPASE"/>
    <property type="match status" value="1"/>
</dbReference>
<name>A0A2T4RY62_9STAP</name>
<accession>A0A2T4RY62</accession>
<dbReference type="PROSITE" id="PS50846">
    <property type="entry name" value="HMA_2"/>
    <property type="match status" value="1"/>
</dbReference>
<dbReference type="PANTHER" id="PTHR46594">
    <property type="entry name" value="P-TYPE CATION-TRANSPORTING ATPASE"/>
    <property type="match status" value="1"/>
</dbReference>
<dbReference type="RefSeq" id="WP_142402172.1">
    <property type="nucleotide sequence ID" value="NZ_PZHR01001157.1"/>
</dbReference>
<dbReference type="CDD" id="cd00371">
    <property type="entry name" value="HMA"/>
    <property type="match status" value="1"/>
</dbReference>
<dbReference type="GO" id="GO:0046872">
    <property type="term" value="F:metal ion binding"/>
    <property type="evidence" value="ECO:0007669"/>
    <property type="project" value="UniProtKB-KW"/>
</dbReference>
<dbReference type="SUPFAM" id="SSF55008">
    <property type="entry name" value="HMA, heavy metal-associated domain"/>
    <property type="match status" value="1"/>
</dbReference>
<gene>
    <name evidence="5" type="ORF">BUZ61_19330</name>
</gene>
<keyword evidence="3" id="KW-0186">Copper</keyword>
<sequence>MEKAEFKISGMTCAACSSRIERVLSRTEGIDQANVNLVTEKASIEYDQSHVDMDQVFEKVKQLGYEPIALETADEA</sequence>
<reference evidence="5 6" key="1">
    <citation type="journal article" date="2016" name="Front. Microbiol.">
        <title>Comprehensive Phylogenetic Analysis of Bovine Non-aureus Staphylococci Species Based on Whole-Genome Sequencing.</title>
        <authorList>
            <person name="Naushad S."/>
            <person name="Barkema H.W."/>
            <person name="Luby C."/>
            <person name="Condas L.A."/>
            <person name="Nobrega D.B."/>
            <person name="Carson D.A."/>
            <person name="De Buck J."/>
        </authorList>
    </citation>
    <scope>NUCLEOTIDE SEQUENCE [LARGE SCALE GENOMIC DNA]</scope>
    <source>
        <strain evidence="5 6">SNUC 4337</strain>
    </source>
</reference>
<evidence type="ECO:0000256" key="1">
    <source>
        <dbReference type="ARBA" id="ARBA00015313"/>
    </source>
</evidence>
<organism evidence="5 6">
    <name type="scientific">Staphylococcus nepalensis</name>
    <dbReference type="NCBI Taxonomy" id="214473"/>
    <lineage>
        <taxon>Bacteria</taxon>
        <taxon>Bacillati</taxon>
        <taxon>Bacillota</taxon>
        <taxon>Bacilli</taxon>
        <taxon>Bacillales</taxon>
        <taxon>Staphylococcaceae</taxon>
        <taxon>Staphylococcus</taxon>
    </lineage>
</organism>
<dbReference type="AlphaFoldDB" id="A0A2T4RY62"/>
<dbReference type="PROSITE" id="PS01047">
    <property type="entry name" value="HMA_1"/>
    <property type="match status" value="1"/>
</dbReference>
<comment type="caution">
    <text evidence="5">The sequence shown here is derived from an EMBL/GenBank/DDBJ whole genome shotgun (WGS) entry which is preliminary data.</text>
</comment>
<feature type="non-terminal residue" evidence="5">
    <location>
        <position position="76"/>
    </location>
</feature>
<evidence type="ECO:0000256" key="2">
    <source>
        <dbReference type="ARBA" id="ARBA00022723"/>
    </source>
</evidence>
<evidence type="ECO:0000256" key="3">
    <source>
        <dbReference type="ARBA" id="ARBA00023008"/>
    </source>
</evidence>
<dbReference type="Pfam" id="PF00403">
    <property type="entry name" value="HMA"/>
    <property type="match status" value="1"/>
</dbReference>
<dbReference type="FunFam" id="3.30.70.100:FF:000005">
    <property type="entry name" value="Copper-exporting P-type ATPase A"/>
    <property type="match status" value="1"/>
</dbReference>
<feature type="domain" description="HMA" evidence="4">
    <location>
        <begin position="2"/>
        <end position="68"/>
    </location>
</feature>
<dbReference type="InterPro" id="IPR006121">
    <property type="entry name" value="HMA_dom"/>
</dbReference>
<dbReference type="EMBL" id="PZHR01001157">
    <property type="protein sequence ID" value="PTK35460.1"/>
    <property type="molecule type" value="Genomic_DNA"/>
</dbReference>
<dbReference type="PRINTS" id="PR00942">
    <property type="entry name" value="CUATPASEI"/>
</dbReference>
<evidence type="ECO:0000313" key="6">
    <source>
        <dbReference type="Proteomes" id="UP000240400"/>
    </source>
</evidence>